<feature type="non-terminal residue" evidence="3">
    <location>
        <position position="1"/>
    </location>
</feature>
<feature type="domain" description="Phosphogluconate dehydrogenase NAD-binding putative C-terminal" evidence="2">
    <location>
        <begin position="162"/>
        <end position="227"/>
    </location>
</feature>
<evidence type="ECO:0000313" key="3">
    <source>
        <dbReference type="EMBL" id="SVB62515.1"/>
    </source>
</evidence>
<sequence length="259" mass="27976">GRSQRTKVLAENAGILDVSTLQTLVNEADIILSILVPSQATNVAEMVSEAIKETNATVLYADCNAISPKTTCRISEIITNAGSNYLDSSIIGPPPRTKGSTRFYVSGPGLDLFSNLNQFGLDIRPLGDKIGKASAIKMCYAALTKGLSALCIELLTASKLLEVSESLASEFQLSQPSLYKRMERTIPGLPSKSKRWVGEMKEIAATFAEIGLTPKILDGAADMFQFVGDTRLADLQPEDQGSFPVMEDIITIFSEYLDT</sequence>
<dbReference type="InterPro" id="IPR006115">
    <property type="entry name" value="6PGDH_NADP-bd"/>
</dbReference>
<evidence type="ECO:0000259" key="1">
    <source>
        <dbReference type="Pfam" id="PF03446"/>
    </source>
</evidence>
<dbReference type="InterPro" id="IPR013328">
    <property type="entry name" value="6PGD_dom2"/>
</dbReference>
<dbReference type="Pfam" id="PF03446">
    <property type="entry name" value="NAD_binding_2"/>
    <property type="match status" value="1"/>
</dbReference>
<dbReference type="InterPro" id="IPR015814">
    <property type="entry name" value="Pgluconate_DH_NAD-bd_C"/>
</dbReference>
<dbReference type="InterPro" id="IPR051265">
    <property type="entry name" value="HIBADH-related_NP60_sf"/>
</dbReference>
<gene>
    <name evidence="3" type="ORF">METZ01_LOCUS215369</name>
</gene>
<dbReference type="AlphaFoldDB" id="A0A382FIN4"/>
<proteinExistence type="predicted"/>
<dbReference type="PANTHER" id="PTHR43580:SF2">
    <property type="entry name" value="CYTOKINE-LIKE NUCLEAR FACTOR N-PAC"/>
    <property type="match status" value="1"/>
</dbReference>
<dbReference type="InterPro" id="IPR036291">
    <property type="entry name" value="NAD(P)-bd_dom_sf"/>
</dbReference>
<dbReference type="PANTHER" id="PTHR43580">
    <property type="entry name" value="OXIDOREDUCTASE GLYR1-RELATED"/>
    <property type="match status" value="1"/>
</dbReference>
<feature type="domain" description="6-phosphogluconate dehydrogenase NADP-binding" evidence="1">
    <location>
        <begin position="9"/>
        <end position="107"/>
    </location>
</feature>
<name>A0A382FIN4_9ZZZZ</name>
<dbReference type="SUPFAM" id="SSF48179">
    <property type="entry name" value="6-phosphogluconate dehydrogenase C-terminal domain-like"/>
    <property type="match status" value="1"/>
</dbReference>
<organism evidence="3">
    <name type="scientific">marine metagenome</name>
    <dbReference type="NCBI Taxonomy" id="408172"/>
    <lineage>
        <taxon>unclassified sequences</taxon>
        <taxon>metagenomes</taxon>
        <taxon>ecological metagenomes</taxon>
    </lineage>
</organism>
<protein>
    <recommendedName>
        <fullName evidence="4">Phosphogluconate dehydrogenase NAD-binding putative C-terminal domain-containing protein</fullName>
    </recommendedName>
</protein>
<dbReference type="Gene3D" id="1.10.1040.10">
    <property type="entry name" value="N-(1-d-carboxylethyl)-l-norvaline Dehydrogenase, domain 2"/>
    <property type="match status" value="1"/>
</dbReference>
<dbReference type="InterPro" id="IPR008927">
    <property type="entry name" value="6-PGluconate_DH-like_C_sf"/>
</dbReference>
<accession>A0A382FIN4</accession>
<evidence type="ECO:0000259" key="2">
    <source>
        <dbReference type="Pfam" id="PF09130"/>
    </source>
</evidence>
<dbReference type="GO" id="GO:0050661">
    <property type="term" value="F:NADP binding"/>
    <property type="evidence" value="ECO:0007669"/>
    <property type="project" value="InterPro"/>
</dbReference>
<dbReference type="EMBL" id="UINC01050034">
    <property type="protein sequence ID" value="SVB62515.1"/>
    <property type="molecule type" value="Genomic_DNA"/>
</dbReference>
<dbReference type="Pfam" id="PF09130">
    <property type="entry name" value="DUF1932"/>
    <property type="match status" value="1"/>
</dbReference>
<dbReference type="Gene3D" id="3.40.50.720">
    <property type="entry name" value="NAD(P)-binding Rossmann-like Domain"/>
    <property type="match status" value="1"/>
</dbReference>
<reference evidence="3" key="1">
    <citation type="submission" date="2018-05" db="EMBL/GenBank/DDBJ databases">
        <authorList>
            <person name="Lanie J.A."/>
            <person name="Ng W.-L."/>
            <person name="Kazmierczak K.M."/>
            <person name="Andrzejewski T.M."/>
            <person name="Davidsen T.M."/>
            <person name="Wayne K.J."/>
            <person name="Tettelin H."/>
            <person name="Glass J.I."/>
            <person name="Rusch D."/>
            <person name="Podicherti R."/>
            <person name="Tsui H.-C.T."/>
            <person name="Winkler M.E."/>
        </authorList>
    </citation>
    <scope>NUCLEOTIDE SEQUENCE</scope>
</reference>
<dbReference type="SUPFAM" id="SSF51735">
    <property type="entry name" value="NAD(P)-binding Rossmann-fold domains"/>
    <property type="match status" value="1"/>
</dbReference>
<evidence type="ECO:0008006" key="4">
    <source>
        <dbReference type="Google" id="ProtNLM"/>
    </source>
</evidence>